<organism evidence="1 2">
    <name type="scientific">Mesorhizobium atlanticum</name>
    <dbReference type="NCBI Taxonomy" id="2233532"/>
    <lineage>
        <taxon>Bacteria</taxon>
        <taxon>Pseudomonadati</taxon>
        <taxon>Pseudomonadota</taxon>
        <taxon>Alphaproteobacteria</taxon>
        <taxon>Hyphomicrobiales</taxon>
        <taxon>Phyllobacteriaceae</taxon>
        <taxon>Mesorhizobium</taxon>
    </lineage>
</organism>
<dbReference type="AlphaFoldDB" id="A0A330GU20"/>
<dbReference type="Proteomes" id="UP000251956">
    <property type="component" value="Unassembled WGS sequence"/>
</dbReference>
<proteinExistence type="predicted"/>
<protein>
    <submittedName>
        <fullName evidence="1">Uncharacterized protein</fullName>
    </submittedName>
</protein>
<comment type="caution">
    <text evidence="1">The sequence shown here is derived from an EMBL/GenBank/DDBJ whole genome shotgun (WGS) entry which is preliminary data.</text>
</comment>
<accession>A0A330GU20</accession>
<keyword evidence="2" id="KW-1185">Reference proteome</keyword>
<name>A0A330GU20_9HYPH</name>
<gene>
    <name evidence="1" type="ORF">DPM35_05250</name>
</gene>
<dbReference type="EMBL" id="QMBQ01000002">
    <property type="protein sequence ID" value="RAZ78017.1"/>
    <property type="molecule type" value="Genomic_DNA"/>
</dbReference>
<evidence type="ECO:0000313" key="2">
    <source>
        <dbReference type="Proteomes" id="UP000251956"/>
    </source>
</evidence>
<sequence>MFICLSLFSSAAGAPNVMIVAVGQICIILATLVQPESIAFALKSTSVRIPILLHYNLVLPD</sequence>
<reference evidence="1 2" key="1">
    <citation type="submission" date="2018-07" db="EMBL/GenBank/DDBJ databases">
        <title>Diversity of Mesorhizobium strains in Brazil.</title>
        <authorList>
            <person name="Helene L.C.F."/>
            <person name="Dall'Agnol R."/>
            <person name="Delamuta J.R.M."/>
            <person name="Hungria M."/>
        </authorList>
    </citation>
    <scope>NUCLEOTIDE SEQUENCE [LARGE SCALE GENOMIC DNA]</scope>
    <source>
        <strain evidence="1 2">CNPSo 3140</strain>
    </source>
</reference>
<evidence type="ECO:0000313" key="1">
    <source>
        <dbReference type="EMBL" id="RAZ78017.1"/>
    </source>
</evidence>